<feature type="region of interest" description="Disordered" evidence="1">
    <location>
        <begin position="1"/>
        <end position="53"/>
    </location>
</feature>
<keyword evidence="3" id="KW-1185">Reference proteome</keyword>
<name>A0ABN8D5Q4_9STRA</name>
<gene>
    <name evidence="2" type="ORF">PBS001_LOCUS6944</name>
</gene>
<feature type="compositionally biased region" description="Basic and acidic residues" evidence="1">
    <location>
        <begin position="34"/>
        <end position="53"/>
    </location>
</feature>
<feature type="compositionally biased region" description="Basic residues" evidence="1">
    <location>
        <begin position="137"/>
        <end position="155"/>
    </location>
</feature>
<dbReference type="Proteomes" id="UP001158986">
    <property type="component" value="Unassembled WGS sequence"/>
</dbReference>
<feature type="compositionally biased region" description="Low complexity" evidence="1">
    <location>
        <begin position="157"/>
        <end position="173"/>
    </location>
</feature>
<proteinExistence type="predicted"/>
<evidence type="ECO:0000313" key="2">
    <source>
        <dbReference type="EMBL" id="CAH0520467.1"/>
    </source>
</evidence>
<comment type="caution">
    <text evidence="2">The sequence shown here is derived from an EMBL/GenBank/DDBJ whole genome shotgun (WGS) entry which is preliminary data.</text>
</comment>
<protein>
    <recommendedName>
        <fullName evidence="4">Borealin N-terminal domain-containing protein</fullName>
    </recommendedName>
</protein>
<evidence type="ECO:0008006" key="4">
    <source>
        <dbReference type="Google" id="ProtNLM"/>
    </source>
</evidence>
<reference evidence="2 3" key="1">
    <citation type="submission" date="2021-11" db="EMBL/GenBank/DDBJ databases">
        <authorList>
            <person name="Islam A."/>
            <person name="Islam S."/>
            <person name="Flora M.S."/>
            <person name="Rahman M."/>
            <person name="Ziaur R.M."/>
            <person name="Epstein J.H."/>
            <person name="Hassan M."/>
            <person name="Klassen M."/>
            <person name="Woodard K."/>
            <person name="Webb A."/>
            <person name="Webby R.J."/>
            <person name="El Zowalaty M.E."/>
        </authorList>
    </citation>
    <scope>NUCLEOTIDE SEQUENCE [LARGE SCALE GENOMIC DNA]</scope>
    <source>
        <strain evidence="2">Pbs1</strain>
    </source>
</reference>
<sequence length="591" mass="65931">MSLSSSTAPLHREVRRVQARHRRREAAAPYSMFKHVEGGEKRDEETSSTRRDGFFSRLASYIPIVNKLMKEEEEDEVEEDHVKTRDSEMEDDIQTTQENDEEEEEEEKKKEEEMMLCAGKIKKTMLDAATSPMKHEVTHKKKTSPRFLRQNKSKKGSQTLSFSSASSFCESGSENGEDCLDNEEKRDDNCVSLPGPSQQSKKVRSITQRRRKSIATSPYDSALAAIKEMKTITLEEYERLQHQLHEMVETTPQTQLAMTQAALANGLERPFTRGFPGPPSFPGYMSGLTVNPSHDSLVIQNERKRGSADGVPFSKRPRNRENAQSIFSGTSLRGLLTREERLLRKPRPSRLLTGAKRNASERNAYSAAVVEKILTTLNKLQTPLERETQKPTPSTSMSWAKYHLSLVDGQQKSLGNEAEANNDDVPPPTTTVPRVAFPQPSAIVAASSFGGTQSTVVDTPLKSANAVSNGVASLFSPQVISMTPAPIAKISATGQLQYQTTGQFKFTLPVRVEGVQQAEVDDEDTRVQFVFSPPPSMRDPPVKVSNRKTARKDGGHAAPFDFVPLSPKMKVSEWISKPPTVKELRRSRRLT</sequence>
<feature type="compositionally biased region" description="Acidic residues" evidence="1">
    <location>
        <begin position="88"/>
        <end position="106"/>
    </location>
</feature>
<organism evidence="2 3">
    <name type="scientific">Peronospora belbahrii</name>
    <dbReference type="NCBI Taxonomy" id="622444"/>
    <lineage>
        <taxon>Eukaryota</taxon>
        <taxon>Sar</taxon>
        <taxon>Stramenopiles</taxon>
        <taxon>Oomycota</taxon>
        <taxon>Peronosporomycetes</taxon>
        <taxon>Peronosporales</taxon>
        <taxon>Peronosporaceae</taxon>
        <taxon>Peronospora</taxon>
    </lineage>
</organism>
<dbReference type="EMBL" id="CAKLCB010000358">
    <property type="protein sequence ID" value="CAH0520467.1"/>
    <property type="molecule type" value="Genomic_DNA"/>
</dbReference>
<feature type="region of interest" description="Disordered" evidence="1">
    <location>
        <begin position="533"/>
        <end position="562"/>
    </location>
</feature>
<evidence type="ECO:0000256" key="1">
    <source>
        <dbReference type="SAM" id="MobiDB-lite"/>
    </source>
</evidence>
<evidence type="ECO:0000313" key="3">
    <source>
        <dbReference type="Proteomes" id="UP001158986"/>
    </source>
</evidence>
<feature type="region of interest" description="Disordered" evidence="1">
    <location>
        <begin position="67"/>
        <end position="113"/>
    </location>
</feature>
<feature type="compositionally biased region" description="Basic residues" evidence="1">
    <location>
        <begin position="201"/>
        <end position="213"/>
    </location>
</feature>
<feature type="region of interest" description="Disordered" evidence="1">
    <location>
        <begin position="130"/>
        <end position="215"/>
    </location>
</feature>
<accession>A0ABN8D5Q4</accession>